<name>A0A8S4RVP2_9NEOP</name>
<comment type="catalytic activity">
    <reaction evidence="8">
        <text>methylarsonous acid + S-adenosyl-L-methionine = dimethylarsinate + S-adenosyl-L-homocysteine + 2 H(+)</text>
        <dbReference type="Rhea" id="RHEA:11684"/>
        <dbReference type="ChEBI" id="CHEBI:15378"/>
        <dbReference type="ChEBI" id="CHEBI:16223"/>
        <dbReference type="ChEBI" id="CHEBI:17826"/>
        <dbReference type="ChEBI" id="CHEBI:57856"/>
        <dbReference type="ChEBI" id="CHEBI:59789"/>
    </reaction>
</comment>
<dbReference type="PANTHER" id="PTHR45875:SF1">
    <property type="entry name" value="METHYLTRANSFERASE N6AMT1"/>
    <property type="match status" value="1"/>
</dbReference>
<accession>A0A8S4RVP2</accession>
<comment type="subunit">
    <text evidence="10">Heterodimer; heterodimerization with TRMT112 is required for S-adenosyl-L-methionine-binding.</text>
</comment>
<keyword evidence="19" id="KW-1185">Reference proteome</keyword>
<evidence type="ECO:0000259" key="17">
    <source>
        <dbReference type="Pfam" id="PF05175"/>
    </source>
</evidence>
<dbReference type="OrthoDB" id="406152at2759"/>
<reference evidence="18" key="1">
    <citation type="submission" date="2022-03" db="EMBL/GenBank/DDBJ databases">
        <authorList>
            <person name="Lindestad O."/>
        </authorList>
    </citation>
    <scope>NUCLEOTIDE SEQUENCE</scope>
</reference>
<evidence type="ECO:0000256" key="4">
    <source>
        <dbReference type="ARBA" id="ARBA00022679"/>
    </source>
</evidence>
<dbReference type="InterPro" id="IPR052190">
    <property type="entry name" value="Euk-Arch_PrmC-MTase"/>
</dbReference>
<dbReference type="AlphaFoldDB" id="A0A8S4RVP2"/>
<dbReference type="PROSITE" id="PS00092">
    <property type="entry name" value="N6_MTASE"/>
    <property type="match status" value="1"/>
</dbReference>
<evidence type="ECO:0000256" key="16">
    <source>
        <dbReference type="ARBA" id="ARBA00093667"/>
    </source>
</evidence>
<keyword evidence="3" id="KW-0489">Methyltransferase</keyword>
<dbReference type="InterPro" id="IPR029063">
    <property type="entry name" value="SAM-dependent_MTases_sf"/>
</dbReference>
<dbReference type="PANTHER" id="PTHR45875">
    <property type="entry name" value="METHYLTRANSFERASE N6AMT1"/>
    <property type="match status" value="1"/>
</dbReference>
<evidence type="ECO:0000256" key="9">
    <source>
        <dbReference type="ARBA" id="ARBA00053180"/>
    </source>
</evidence>
<keyword evidence="6" id="KW-0539">Nucleus</keyword>
<dbReference type="InterPro" id="IPR007848">
    <property type="entry name" value="Small_mtfrase_dom"/>
</dbReference>
<evidence type="ECO:0000313" key="19">
    <source>
        <dbReference type="Proteomes" id="UP000838756"/>
    </source>
</evidence>
<dbReference type="Proteomes" id="UP000838756">
    <property type="component" value="Unassembled WGS sequence"/>
</dbReference>
<dbReference type="SUPFAM" id="SSF53335">
    <property type="entry name" value="S-adenosyl-L-methionine-dependent methyltransferases"/>
    <property type="match status" value="1"/>
</dbReference>
<dbReference type="GO" id="GO:0003676">
    <property type="term" value="F:nucleic acid binding"/>
    <property type="evidence" value="ECO:0007669"/>
    <property type="project" value="InterPro"/>
</dbReference>
<protein>
    <recommendedName>
        <fullName evidence="15">Methyltransferase HEMK2</fullName>
    </recommendedName>
    <alternativeName>
        <fullName evidence="14">HemK methyltransferase family member 2</fullName>
    </alternativeName>
    <alternativeName>
        <fullName evidence="12">Lysine N-methyltransferase 9</fullName>
    </alternativeName>
    <alternativeName>
        <fullName evidence="11">Methylarsonite methyltransferase N6AMT1</fullName>
    </alternativeName>
    <alternativeName>
        <fullName evidence="16">Methyltransferase N6AMT1</fullName>
    </alternativeName>
    <alternativeName>
        <fullName evidence="13">Protein N(5)-glutamine methyltransferase</fullName>
    </alternativeName>
</protein>
<comment type="catalytic activity">
    <reaction evidence="7">
        <text>L-lysyl-[histone] + S-adenosyl-L-methionine = N(6)-methyl-L-lysyl-[histone] + S-adenosyl-L-homocysteine + H(+)</text>
        <dbReference type="Rhea" id="RHEA:10024"/>
        <dbReference type="Rhea" id="RHEA-COMP:9845"/>
        <dbReference type="Rhea" id="RHEA-COMP:9846"/>
        <dbReference type="ChEBI" id="CHEBI:15378"/>
        <dbReference type="ChEBI" id="CHEBI:29969"/>
        <dbReference type="ChEBI" id="CHEBI:57856"/>
        <dbReference type="ChEBI" id="CHEBI:59789"/>
        <dbReference type="ChEBI" id="CHEBI:61929"/>
    </reaction>
    <physiologicalReaction direction="left-to-right" evidence="7">
        <dbReference type="Rhea" id="RHEA:10025"/>
    </physiologicalReaction>
</comment>
<comment type="subcellular location">
    <subcellularLocation>
        <location evidence="1">Nucleus</location>
    </subcellularLocation>
</comment>
<evidence type="ECO:0000256" key="15">
    <source>
        <dbReference type="ARBA" id="ARBA00093624"/>
    </source>
</evidence>
<dbReference type="GO" id="GO:0032259">
    <property type="term" value="P:methylation"/>
    <property type="evidence" value="ECO:0007669"/>
    <property type="project" value="UniProtKB-KW"/>
</dbReference>
<dbReference type="GO" id="GO:0035657">
    <property type="term" value="C:eRF1 methyltransferase complex"/>
    <property type="evidence" value="ECO:0007669"/>
    <property type="project" value="TreeGrafter"/>
</dbReference>
<dbReference type="EMBL" id="CAKXAJ010025635">
    <property type="protein sequence ID" value="CAH2242302.1"/>
    <property type="molecule type" value="Genomic_DNA"/>
</dbReference>
<dbReference type="Pfam" id="PF14712">
    <property type="entry name" value="Snapin_Pallidin"/>
    <property type="match status" value="1"/>
</dbReference>
<evidence type="ECO:0000256" key="12">
    <source>
        <dbReference type="ARBA" id="ARBA00076540"/>
    </source>
</evidence>
<evidence type="ECO:0000256" key="14">
    <source>
        <dbReference type="ARBA" id="ARBA00083337"/>
    </source>
</evidence>
<dbReference type="GO" id="GO:0036009">
    <property type="term" value="F:protein-glutamine N-methyltransferase activity"/>
    <property type="evidence" value="ECO:0007669"/>
    <property type="project" value="UniProtKB-ARBA"/>
</dbReference>
<evidence type="ECO:0000256" key="10">
    <source>
        <dbReference type="ARBA" id="ARBA00062344"/>
    </source>
</evidence>
<comment type="function">
    <text evidence="9">Methyltransferase that can methylate proteins and, to a lower extent, arsenic. Catalytic subunit of a heterodimer with TRMT112, which monomethylates 'Lys-12' of histone H4 (H4K12me1), a modification present at the promoters of numerous genes encoding cell cycle regulators. Catalytic subunit of a heterodimer with TRMT112, which catalyzes N5-methylation of Glu residue of proteins with a Gly-Gln-Xaa-Xaa-Xaa-Arg motif. Methylates ETF1 on 'Gln-185'; ETF1 needs to be complexed to ERF3 in its GTP-bound form to be efficiently methylated. May also play a role in the modulation of arsenic-induced toxicity by mediating the conversion of monomethylarsonous acid (3+) into the less toxic dimethylarsonic acid. It however only plays a limited role in arsenic metabolism compared with AS3MT.</text>
</comment>
<proteinExistence type="inferred from homology"/>
<dbReference type="FunFam" id="3.40.50.150:FF:000077">
    <property type="entry name" value="HemK methyltransferase family member 2"/>
    <property type="match status" value="1"/>
</dbReference>
<evidence type="ECO:0000256" key="11">
    <source>
        <dbReference type="ARBA" id="ARBA00075330"/>
    </source>
</evidence>
<dbReference type="Pfam" id="PF05175">
    <property type="entry name" value="MTS"/>
    <property type="match status" value="1"/>
</dbReference>
<sequence length="387" mass="43532">MVCGNSESRNASATVVFKNEVCSAFGVQRLILVSEIDRINTENQLKTSVPRQEVFMDDTESTTTSADENTGNLCDNPTRDTLAEGLLGLLKPTVDQLDDRVRATRISQLELKQQIELLNEELQKVKEALNSHPDLDPYVKKLIACKHKVTVVLNVLQASQDRLNEIRRMVQKEKSVNTISTTPQEPEQSTNKADFDFVYEAAEDSFLLIDALEKDLGYIKSKNPTFCLEVGSGSGVVITAFGMAFPNTLCFSTDINLKACHMSRSTAIRNNVLFDSVNMDLVTCFVDQKFDVVIFNPPYVVTETNECRGCGIEASWAGGVKGREITDRLLHMIPKILTTNGTVYLLLIEENIPDEVIQIMSIYGYKSEMVIMRRVRNEQQMVFKFFR</sequence>
<dbReference type="Gene3D" id="3.40.50.150">
    <property type="entry name" value="Vaccinia Virus protein VP39"/>
    <property type="match status" value="1"/>
</dbReference>
<dbReference type="InterPro" id="IPR002052">
    <property type="entry name" value="DNA_methylase_N6_adenine_CS"/>
</dbReference>
<evidence type="ECO:0000256" key="8">
    <source>
        <dbReference type="ARBA" id="ARBA00050903"/>
    </source>
</evidence>
<comment type="caution">
    <text evidence="18">The sequence shown here is derived from an EMBL/GenBank/DDBJ whole genome shotgun (WGS) entry which is preliminary data.</text>
</comment>
<gene>
    <name evidence="18" type="primary">jg25216</name>
    <name evidence="18" type="ORF">PAEG_LOCUS18630</name>
</gene>
<evidence type="ECO:0000256" key="5">
    <source>
        <dbReference type="ARBA" id="ARBA00022691"/>
    </source>
</evidence>
<dbReference type="InterPro" id="IPR004557">
    <property type="entry name" value="PrmC-related"/>
</dbReference>
<evidence type="ECO:0000256" key="7">
    <source>
        <dbReference type="ARBA" id="ARBA00048619"/>
    </source>
</evidence>
<feature type="domain" description="Methyltransferase small" evidence="17">
    <location>
        <begin position="207"/>
        <end position="302"/>
    </location>
</feature>
<evidence type="ECO:0000256" key="2">
    <source>
        <dbReference type="ARBA" id="ARBA00006149"/>
    </source>
</evidence>
<evidence type="ECO:0000256" key="13">
    <source>
        <dbReference type="ARBA" id="ARBA00080992"/>
    </source>
</evidence>
<keyword evidence="5" id="KW-0949">S-adenosyl-L-methionine</keyword>
<evidence type="ECO:0000256" key="1">
    <source>
        <dbReference type="ARBA" id="ARBA00004123"/>
    </source>
</evidence>
<keyword evidence="4" id="KW-0808">Transferase</keyword>
<evidence type="ECO:0000256" key="3">
    <source>
        <dbReference type="ARBA" id="ARBA00022603"/>
    </source>
</evidence>
<dbReference type="InterPro" id="IPR028119">
    <property type="entry name" value="Snapin/Pallidin/Snn1"/>
</dbReference>
<comment type="similarity">
    <text evidence="2">Belongs to the eukaryotic/archaeal PrmC-related family.</text>
</comment>
<evidence type="ECO:0000313" key="18">
    <source>
        <dbReference type="EMBL" id="CAH2242302.1"/>
    </source>
</evidence>
<organism evidence="18 19">
    <name type="scientific">Pararge aegeria aegeria</name>
    <dbReference type="NCBI Taxonomy" id="348720"/>
    <lineage>
        <taxon>Eukaryota</taxon>
        <taxon>Metazoa</taxon>
        <taxon>Ecdysozoa</taxon>
        <taxon>Arthropoda</taxon>
        <taxon>Hexapoda</taxon>
        <taxon>Insecta</taxon>
        <taxon>Pterygota</taxon>
        <taxon>Neoptera</taxon>
        <taxon>Endopterygota</taxon>
        <taxon>Lepidoptera</taxon>
        <taxon>Glossata</taxon>
        <taxon>Ditrysia</taxon>
        <taxon>Papilionoidea</taxon>
        <taxon>Nymphalidae</taxon>
        <taxon>Satyrinae</taxon>
        <taxon>Satyrini</taxon>
        <taxon>Parargina</taxon>
        <taxon>Pararge</taxon>
    </lineage>
</organism>
<dbReference type="NCBIfam" id="TIGR00537">
    <property type="entry name" value="hemK_rel_arch"/>
    <property type="match status" value="1"/>
</dbReference>
<dbReference type="GO" id="GO:0005634">
    <property type="term" value="C:nucleus"/>
    <property type="evidence" value="ECO:0007669"/>
    <property type="project" value="UniProtKB-SubCell"/>
</dbReference>
<evidence type="ECO:0000256" key="6">
    <source>
        <dbReference type="ARBA" id="ARBA00023242"/>
    </source>
</evidence>